<evidence type="ECO:0000313" key="1">
    <source>
        <dbReference type="EMBL" id="KAK9120684.1"/>
    </source>
</evidence>
<sequence>MPEDQHHLLDDHDEFRNLCRLRNHHHDNTTDLTACTGSLTFCAFTTKLLEQMRRHRRKEYSISPQVYVETDQSRPLHRKGRALLGLSKTLKQEQRHPIRIYLNYDVVGHSPDRDCQSVGDIVKVSVVSNHCDLATFGY</sequence>
<gene>
    <name evidence="1" type="ORF">Syun_018301</name>
</gene>
<evidence type="ECO:0000313" key="2">
    <source>
        <dbReference type="Proteomes" id="UP001420932"/>
    </source>
</evidence>
<accession>A0AAP0NW69</accession>
<proteinExistence type="predicted"/>
<comment type="caution">
    <text evidence="1">The sequence shown here is derived from an EMBL/GenBank/DDBJ whole genome shotgun (WGS) entry which is preliminary data.</text>
</comment>
<reference evidence="1 2" key="1">
    <citation type="submission" date="2024-01" db="EMBL/GenBank/DDBJ databases">
        <title>Genome assemblies of Stephania.</title>
        <authorList>
            <person name="Yang L."/>
        </authorList>
    </citation>
    <scope>NUCLEOTIDE SEQUENCE [LARGE SCALE GENOMIC DNA]</scope>
    <source>
        <strain evidence="1">YNDBR</strain>
        <tissue evidence="1">Leaf</tissue>
    </source>
</reference>
<dbReference type="Proteomes" id="UP001420932">
    <property type="component" value="Unassembled WGS sequence"/>
</dbReference>
<dbReference type="AlphaFoldDB" id="A0AAP0NW69"/>
<keyword evidence="2" id="KW-1185">Reference proteome</keyword>
<protein>
    <submittedName>
        <fullName evidence="1">Uncharacterized protein</fullName>
    </submittedName>
</protein>
<dbReference type="EMBL" id="JBBNAF010000008">
    <property type="protein sequence ID" value="KAK9120684.1"/>
    <property type="molecule type" value="Genomic_DNA"/>
</dbReference>
<organism evidence="1 2">
    <name type="scientific">Stephania yunnanensis</name>
    <dbReference type="NCBI Taxonomy" id="152371"/>
    <lineage>
        <taxon>Eukaryota</taxon>
        <taxon>Viridiplantae</taxon>
        <taxon>Streptophyta</taxon>
        <taxon>Embryophyta</taxon>
        <taxon>Tracheophyta</taxon>
        <taxon>Spermatophyta</taxon>
        <taxon>Magnoliopsida</taxon>
        <taxon>Ranunculales</taxon>
        <taxon>Menispermaceae</taxon>
        <taxon>Menispermoideae</taxon>
        <taxon>Cissampelideae</taxon>
        <taxon>Stephania</taxon>
    </lineage>
</organism>
<name>A0AAP0NW69_9MAGN</name>